<dbReference type="NCBIfam" id="NF009751">
    <property type="entry name" value="PRK13261.1-1"/>
    <property type="match status" value="1"/>
</dbReference>
<evidence type="ECO:0000256" key="6">
    <source>
        <dbReference type="SAM" id="MobiDB-lite"/>
    </source>
</evidence>
<sequence length="178" mass="19795">MLRIIAKHSHPVGELFDQLTLPFSLRQKGRFRASSDAGHDVGVFLPRGEVLMEGDYLVTECGKCFAVKAEAEQVVVARTDCWHTFARACYHLGNRHVPLQVGERWIRFQPDHVLEQMVELLGLNVTAEKAGFTPENGAYAQGLGGHSHGHGHSHDDDHSHDYSHEHPAETLPVTGHSH</sequence>
<name>A0A368N5I7_9GAMM</name>
<dbReference type="Pfam" id="PF05194">
    <property type="entry name" value="UreE_C"/>
    <property type="match status" value="1"/>
</dbReference>
<dbReference type="Proteomes" id="UP000252558">
    <property type="component" value="Unassembled WGS sequence"/>
</dbReference>
<dbReference type="InterPro" id="IPR012406">
    <property type="entry name" value="UreE"/>
</dbReference>
<dbReference type="GO" id="GO:0016151">
    <property type="term" value="F:nickel cation binding"/>
    <property type="evidence" value="ECO:0007669"/>
    <property type="project" value="UniProtKB-UniRule"/>
</dbReference>
<dbReference type="InterPro" id="IPR036118">
    <property type="entry name" value="UreE_N_sf"/>
</dbReference>
<dbReference type="OrthoDB" id="5421304at2"/>
<dbReference type="GO" id="GO:0051082">
    <property type="term" value="F:unfolded protein binding"/>
    <property type="evidence" value="ECO:0007669"/>
    <property type="project" value="UniProtKB-UniRule"/>
</dbReference>
<evidence type="ECO:0000256" key="4">
    <source>
        <dbReference type="ARBA" id="ARBA00023186"/>
    </source>
</evidence>
<comment type="similarity">
    <text evidence="5">Belongs to the UreE family.</text>
</comment>
<evidence type="ECO:0000313" key="9">
    <source>
        <dbReference type="Proteomes" id="UP000252558"/>
    </source>
</evidence>
<protein>
    <recommendedName>
        <fullName evidence="5">Urease accessory protein UreE</fullName>
    </recommendedName>
</protein>
<proteinExistence type="inferred from homology"/>
<keyword evidence="3 5" id="KW-0533">Nickel</keyword>
<accession>A0A368N5I7</accession>
<dbReference type="Pfam" id="PF02814">
    <property type="entry name" value="UreE_N"/>
    <property type="match status" value="1"/>
</dbReference>
<feature type="domain" description="UreE urease accessory N-terminal" evidence="7">
    <location>
        <begin position="1"/>
        <end position="65"/>
    </location>
</feature>
<dbReference type="CDD" id="cd00571">
    <property type="entry name" value="UreE"/>
    <property type="match status" value="1"/>
</dbReference>
<comment type="subcellular location">
    <subcellularLocation>
        <location evidence="1 5">Cytoplasm</location>
    </subcellularLocation>
</comment>
<dbReference type="Gene3D" id="2.60.260.20">
    <property type="entry name" value="Urease metallochaperone UreE, N-terminal domain"/>
    <property type="match status" value="1"/>
</dbReference>
<evidence type="ECO:0000256" key="3">
    <source>
        <dbReference type="ARBA" id="ARBA00022596"/>
    </source>
</evidence>
<gene>
    <name evidence="5" type="primary">ureE</name>
    <name evidence="8" type="ORF">DU002_16290</name>
</gene>
<dbReference type="SMART" id="SM00988">
    <property type="entry name" value="UreE_N"/>
    <property type="match status" value="1"/>
</dbReference>
<dbReference type="GO" id="GO:0065003">
    <property type="term" value="P:protein-containing complex assembly"/>
    <property type="evidence" value="ECO:0007669"/>
    <property type="project" value="InterPro"/>
</dbReference>
<dbReference type="GO" id="GO:0006457">
    <property type="term" value="P:protein folding"/>
    <property type="evidence" value="ECO:0007669"/>
    <property type="project" value="InterPro"/>
</dbReference>
<comment type="caution">
    <text evidence="8">The sequence shown here is derived from an EMBL/GenBank/DDBJ whole genome shotgun (WGS) entry which is preliminary data.</text>
</comment>
<dbReference type="GO" id="GO:0019627">
    <property type="term" value="P:urea metabolic process"/>
    <property type="evidence" value="ECO:0007669"/>
    <property type="project" value="InterPro"/>
</dbReference>
<dbReference type="EMBL" id="QPID01000011">
    <property type="protein sequence ID" value="RCU45273.1"/>
    <property type="molecule type" value="Genomic_DNA"/>
</dbReference>
<reference evidence="8 9" key="1">
    <citation type="submission" date="2018-07" db="EMBL/GenBank/DDBJ databases">
        <title>Corallincola holothuriorum sp. nov., a new facultative anaerobe isolated from sea cucumber Apostichopus japonicus.</title>
        <authorList>
            <person name="Xia H."/>
        </authorList>
    </citation>
    <scope>NUCLEOTIDE SEQUENCE [LARGE SCALE GENOMIC DNA]</scope>
    <source>
        <strain evidence="8 9">C4</strain>
    </source>
</reference>
<evidence type="ECO:0000259" key="7">
    <source>
        <dbReference type="SMART" id="SM00988"/>
    </source>
</evidence>
<evidence type="ECO:0000313" key="8">
    <source>
        <dbReference type="EMBL" id="RCU45273.1"/>
    </source>
</evidence>
<dbReference type="GO" id="GO:0005737">
    <property type="term" value="C:cytoplasm"/>
    <property type="evidence" value="ECO:0007669"/>
    <property type="project" value="UniProtKB-SubCell"/>
</dbReference>
<dbReference type="InterPro" id="IPR004029">
    <property type="entry name" value="UreE_N"/>
</dbReference>
<dbReference type="SUPFAM" id="SSF69287">
    <property type="entry name" value="Urease metallochaperone UreE, N-terminal domain"/>
    <property type="match status" value="1"/>
</dbReference>
<feature type="region of interest" description="Disordered" evidence="6">
    <location>
        <begin position="136"/>
        <end position="178"/>
    </location>
</feature>
<dbReference type="RefSeq" id="WP_114339496.1">
    <property type="nucleotide sequence ID" value="NZ_QPID01000011.1"/>
</dbReference>
<keyword evidence="9" id="KW-1185">Reference proteome</keyword>
<dbReference type="SUPFAM" id="SSF69737">
    <property type="entry name" value="Urease metallochaperone UreE, C-terminal domain"/>
    <property type="match status" value="1"/>
</dbReference>
<keyword evidence="4 5" id="KW-0143">Chaperone</keyword>
<dbReference type="AlphaFoldDB" id="A0A368N5I7"/>
<evidence type="ECO:0000256" key="5">
    <source>
        <dbReference type="HAMAP-Rule" id="MF_00822"/>
    </source>
</evidence>
<dbReference type="HAMAP" id="MF_00822">
    <property type="entry name" value="UreE"/>
    <property type="match status" value="1"/>
</dbReference>
<evidence type="ECO:0000256" key="1">
    <source>
        <dbReference type="ARBA" id="ARBA00004496"/>
    </source>
</evidence>
<keyword evidence="2 5" id="KW-0963">Cytoplasm</keyword>
<dbReference type="InterPro" id="IPR007864">
    <property type="entry name" value="UreE_C_dom"/>
</dbReference>
<comment type="function">
    <text evidence="5">Involved in urease metallocenter assembly. Binds nickel. Probably functions as a nickel donor during metallocenter assembly.</text>
</comment>
<dbReference type="Gene3D" id="3.30.70.790">
    <property type="entry name" value="UreE, C-terminal domain"/>
    <property type="match status" value="1"/>
</dbReference>
<organism evidence="8 9">
    <name type="scientific">Corallincola holothuriorum</name>
    <dbReference type="NCBI Taxonomy" id="2282215"/>
    <lineage>
        <taxon>Bacteria</taxon>
        <taxon>Pseudomonadati</taxon>
        <taxon>Pseudomonadota</taxon>
        <taxon>Gammaproteobacteria</taxon>
        <taxon>Alteromonadales</taxon>
        <taxon>Psychromonadaceae</taxon>
        <taxon>Corallincola</taxon>
    </lineage>
</organism>
<evidence type="ECO:0000256" key="2">
    <source>
        <dbReference type="ARBA" id="ARBA00022490"/>
    </source>
</evidence>
<feature type="compositionally biased region" description="Basic and acidic residues" evidence="6">
    <location>
        <begin position="152"/>
        <end position="168"/>
    </location>
</feature>